<dbReference type="OrthoDB" id="286014at2"/>
<dbReference type="KEGG" id="bgok:Pr1d_14600"/>
<dbReference type="RefSeq" id="WP_148072869.1">
    <property type="nucleotide sequence ID" value="NZ_CP042913.1"/>
</dbReference>
<evidence type="ECO:0000313" key="2">
    <source>
        <dbReference type="Proteomes" id="UP000323917"/>
    </source>
</evidence>
<protein>
    <recommendedName>
        <fullName evidence="3">IS1 transposase</fullName>
    </recommendedName>
</protein>
<gene>
    <name evidence="1" type="ORF">Pr1d_14600</name>
</gene>
<dbReference type="AlphaFoldDB" id="A0A5B9Q5C9"/>
<evidence type="ECO:0000313" key="1">
    <source>
        <dbReference type="EMBL" id="QEG34187.1"/>
    </source>
</evidence>
<dbReference type="Proteomes" id="UP000323917">
    <property type="component" value="Chromosome"/>
</dbReference>
<evidence type="ECO:0008006" key="3">
    <source>
        <dbReference type="Google" id="ProtNLM"/>
    </source>
</evidence>
<name>A0A5B9Q5C9_9BACT</name>
<dbReference type="EMBL" id="CP042913">
    <property type="protein sequence ID" value="QEG34187.1"/>
    <property type="molecule type" value="Genomic_DNA"/>
</dbReference>
<organism evidence="1 2">
    <name type="scientific">Bythopirellula goksoeyrii</name>
    <dbReference type="NCBI Taxonomy" id="1400387"/>
    <lineage>
        <taxon>Bacteria</taxon>
        <taxon>Pseudomonadati</taxon>
        <taxon>Planctomycetota</taxon>
        <taxon>Planctomycetia</taxon>
        <taxon>Pirellulales</taxon>
        <taxon>Lacipirellulaceae</taxon>
        <taxon>Bythopirellula</taxon>
    </lineage>
</organism>
<keyword evidence="2" id="KW-1185">Reference proteome</keyword>
<sequence>MLPFVFGSRCDFGQLVKNYSGQQSTTRYSPAKIIGAQKKAVYGSPDRKRICTSHVERLNLTLRMNMWRFTHLTNGFSKTREHHAAMQGLFFAWYNFCRKPETLKATPAMAAGLTEKQWTILHLLERVT</sequence>
<reference evidence="1 2" key="1">
    <citation type="submission" date="2019-08" db="EMBL/GenBank/DDBJ databases">
        <title>Deep-cultivation of Planctomycetes and their phenomic and genomic characterization uncovers novel biology.</title>
        <authorList>
            <person name="Wiegand S."/>
            <person name="Jogler M."/>
            <person name="Boedeker C."/>
            <person name="Pinto D."/>
            <person name="Vollmers J."/>
            <person name="Rivas-Marin E."/>
            <person name="Kohn T."/>
            <person name="Peeters S.H."/>
            <person name="Heuer A."/>
            <person name="Rast P."/>
            <person name="Oberbeckmann S."/>
            <person name="Bunk B."/>
            <person name="Jeske O."/>
            <person name="Meyerdierks A."/>
            <person name="Storesund J.E."/>
            <person name="Kallscheuer N."/>
            <person name="Luecker S."/>
            <person name="Lage O.M."/>
            <person name="Pohl T."/>
            <person name="Merkel B.J."/>
            <person name="Hornburger P."/>
            <person name="Mueller R.-W."/>
            <person name="Bruemmer F."/>
            <person name="Labrenz M."/>
            <person name="Spormann A.M."/>
            <person name="Op den Camp H."/>
            <person name="Overmann J."/>
            <person name="Amann R."/>
            <person name="Jetten M.S.M."/>
            <person name="Mascher T."/>
            <person name="Medema M.H."/>
            <person name="Devos D.P."/>
            <person name="Kaster A.-K."/>
            <person name="Ovreas L."/>
            <person name="Rohde M."/>
            <person name="Galperin M.Y."/>
            <person name="Jogler C."/>
        </authorList>
    </citation>
    <scope>NUCLEOTIDE SEQUENCE [LARGE SCALE GENOMIC DNA]</scope>
    <source>
        <strain evidence="1 2">Pr1d</strain>
    </source>
</reference>
<accession>A0A5B9Q5C9</accession>
<proteinExistence type="predicted"/>